<keyword evidence="13 14" id="KW-0342">GTP-binding</keyword>
<dbReference type="STRING" id="441119.SAMN04488047_11621"/>
<evidence type="ECO:0000256" key="11">
    <source>
        <dbReference type="ARBA" id="ARBA00022777"/>
    </source>
</evidence>
<dbReference type="EC" id="2.7.1.156" evidence="14"/>
<dbReference type="GO" id="GO:0008820">
    <property type="term" value="F:cobinamide phosphate guanylyltransferase activity"/>
    <property type="evidence" value="ECO:0007669"/>
    <property type="project" value="UniProtKB-UniRule"/>
</dbReference>
<evidence type="ECO:0000256" key="10">
    <source>
        <dbReference type="ARBA" id="ARBA00022741"/>
    </source>
</evidence>
<evidence type="ECO:0000256" key="1">
    <source>
        <dbReference type="ARBA" id="ARBA00000312"/>
    </source>
</evidence>
<evidence type="ECO:0000256" key="14">
    <source>
        <dbReference type="PIRNR" id="PIRNR006135"/>
    </source>
</evidence>
<feature type="binding site" evidence="16">
    <location>
        <position position="82"/>
    </location>
    <ligand>
        <name>GTP</name>
        <dbReference type="ChEBI" id="CHEBI:37565"/>
    </ligand>
</feature>
<accession>A0A1I5TYQ9</accession>
<feature type="binding site" evidence="16">
    <location>
        <position position="103"/>
    </location>
    <ligand>
        <name>GTP</name>
        <dbReference type="ChEBI" id="CHEBI:37565"/>
    </ligand>
</feature>
<comment type="function">
    <text evidence="4 14">Catalyzes ATP-dependent phosphorylation of adenosylcobinamide and addition of GMP to adenosylcobinamide phosphate.</text>
</comment>
<dbReference type="RefSeq" id="WP_342741176.1">
    <property type="nucleotide sequence ID" value="NZ_FOXA01000016.1"/>
</dbReference>
<evidence type="ECO:0000256" key="9">
    <source>
        <dbReference type="ARBA" id="ARBA00022679"/>
    </source>
</evidence>
<keyword evidence="10 14" id="KW-0547">Nucleotide-binding</keyword>
<comment type="pathway">
    <text evidence="6 14">Cofactor biosynthesis; adenosylcobalamin biosynthesis; adenosylcobalamin from cob(II)yrinate a,c-diamide: step 5/7.</text>
</comment>
<dbReference type="GO" id="GO:0043752">
    <property type="term" value="F:adenosylcobinamide kinase activity"/>
    <property type="evidence" value="ECO:0007669"/>
    <property type="project" value="UniProtKB-EC"/>
</dbReference>
<keyword evidence="12 14" id="KW-0067">ATP-binding</keyword>
<dbReference type="GO" id="GO:0005524">
    <property type="term" value="F:ATP binding"/>
    <property type="evidence" value="ECO:0007669"/>
    <property type="project" value="UniProtKB-UniRule"/>
</dbReference>
<protein>
    <recommendedName>
        <fullName evidence="14">Bifunctional adenosylcobalamin biosynthesis protein</fullName>
        <ecNumber evidence="14">2.7.1.156</ecNumber>
        <ecNumber evidence="14">2.7.7.62</ecNumber>
    </recommendedName>
</protein>
<comment type="catalytic activity">
    <reaction evidence="3">
        <text>adenosylcob(III)inamide + GTP = adenosylcob(III)inamide phosphate + GDP + H(+)</text>
        <dbReference type="Rhea" id="RHEA:15765"/>
        <dbReference type="ChEBI" id="CHEBI:2480"/>
        <dbReference type="ChEBI" id="CHEBI:15378"/>
        <dbReference type="ChEBI" id="CHEBI:37565"/>
        <dbReference type="ChEBI" id="CHEBI:58189"/>
        <dbReference type="ChEBI" id="CHEBI:58502"/>
        <dbReference type="EC" id="2.7.1.156"/>
    </reaction>
</comment>
<keyword evidence="11 14" id="KW-0418">Kinase</keyword>
<organism evidence="17 18">
    <name type="scientific">Tranquillimonas alkanivorans</name>
    <dbReference type="NCBI Taxonomy" id="441119"/>
    <lineage>
        <taxon>Bacteria</taxon>
        <taxon>Pseudomonadati</taxon>
        <taxon>Pseudomonadota</taxon>
        <taxon>Alphaproteobacteria</taxon>
        <taxon>Rhodobacterales</taxon>
        <taxon>Roseobacteraceae</taxon>
        <taxon>Tranquillimonas</taxon>
    </lineage>
</organism>
<dbReference type="PANTHER" id="PTHR34848">
    <property type="match status" value="1"/>
</dbReference>
<dbReference type="SUPFAM" id="SSF52540">
    <property type="entry name" value="P-loop containing nucleoside triphosphate hydrolases"/>
    <property type="match status" value="1"/>
</dbReference>
<evidence type="ECO:0000256" key="15">
    <source>
        <dbReference type="PIRSR" id="PIRSR006135-1"/>
    </source>
</evidence>
<evidence type="ECO:0000256" key="2">
    <source>
        <dbReference type="ARBA" id="ARBA00000711"/>
    </source>
</evidence>
<dbReference type="UniPathway" id="UPA00148">
    <property type="reaction ID" value="UER00236"/>
</dbReference>
<feature type="binding site" evidence="16">
    <location>
        <begin position="29"/>
        <end position="36"/>
    </location>
    <ligand>
        <name>GTP</name>
        <dbReference type="ChEBI" id="CHEBI:37565"/>
    </ligand>
</feature>
<dbReference type="EC" id="2.7.7.62" evidence="14"/>
<comment type="catalytic activity">
    <reaction evidence="2 14">
        <text>adenosylcob(III)inamide phosphate + GTP + H(+) = adenosylcob(III)inamide-GDP + diphosphate</text>
        <dbReference type="Rhea" id="RHEA:22712"/>
        <dbReference type="ChEBI" id="CHEBI:15378"/>
        <dbReference type="ChEBI" id="CHEBI:33019"/>
        <dbReference type="ChEBI" id="CHEBI:37565"/>
        <dbReference type="ChEBI" id="CHEBI:58502"/>
        <dbReference type="ChEBI" id="CHEBI:60487"/>
        <dbReference type="EC" id="2.7.7.62"/>
    </reaction>
</comment>
<keyword evidence="17" id="KW-0548">Nucleotidyltransferase</keyword>
<dbReference type="NCBIfam" id="NF004469">
    <property type="entry name" value="PRK05800.1"/>
    <property type="match status" value="1"/>
</dbReference>
<dbReference type="Gene3D" id="3.40.50.300">
    <property type="entry name" value="P-loop containing nucleotide triphosphate hydrolases"/>
    <property type="match status" value="1"/>
</dbReference>
<dbReference type="Pfam" id="PF02283">
    <property type="entry name" value="CobU"/>
    <property type="match status" value="1"/>
</dbReference>
<comment type="catalytic activity">
    <reaction evidence="1 14">
        <text>adenosylcob(III)inamide + ATP = adenosylcob(III)inamide phosphate + ADP + H(+)</text>
        <dbReference type="Rhea" id="RHEA:15769"/>
        <dbReference type="ChEBI" id="CHEBI:2480"/>
        <dbReference type="ChEBI" id="CHEBI:15378"/>
        <dbReference type="ChEBI" id="CHEBI:30616"/>
        <dbReference type="ChEBI" id="CHEBI:58502"/>
        <dbReference type="ChEBI" id="CHEBI:456216"/>
        <dbReference type="EC" id="2.7.1.156"/>
    </reaction>
</comment>
<evidence type="ECO:0000256" key="6">
    <source>
        <dbReference type="ARBA" id="ARBA00005159"/>
    </source>
</evidence>
<dbReference type="AlphaFoldDB" id="A0A1I5TYQ9"/>
<comment type="similarity">
    <text evidence="7 14">Belongs to the CobU/CobP family.</text>
</comment>
<gene>
    <name evidence="17" type="ORF">SAMN04488047_11621</name>
</gene>
<dbReference type="PIRSF" id="PIRSF006135">
    <property type="entry name" value="CobU"/>
    <property type="match status" value="1"/>
</dbReference>
<keyword evidence="18" id="KW-1185">Reference proteome</keyword>
<evidence type="ECO:0000256" key="3">
    <source>
        <dbReference type="ARBA" id="ARBA00001522"/>
    </source>
</evidence>
<keyword evidence="9 14" id="KW-0808">Transferase</keyword>
<dbReference type="EMBL" id="FOXA01000016">
    <property type="protein sequence ID" value="SFP88202.1"/>
    <property type="molecule type" value="Genomic_DNA"/>
</dbReference>
<evidence type="ECO:0000256" key="7">
    <source>
        <dbReference type="ARBA" id="ARBA00007490"/>
    </source>
</evidence>
<comment type="pathway">
    <text evidence="5 14">Cofactor biosynthesis; adenosylcobalamin biosynthesis; adenosylcobalamin from cob(II)yrinate a,c-diamide: step 6/7.</text>
</comment>
<dbReference type="PANTHER" id="PTHR34848:SF1">
    <property type="entry name" value="BIFUNCTIONAL ADENOSYLCOBALAMIN BIOSYNTHESIS PROTEIN COBU"/>
    <property type="match status" value="1"/>
</dbReference>
<evidence type="ECO:0000256" key="12">
    <source>
        <dbReference type="ARBA" id="ARBA00022840"/>
    </source>
</evidence>
<evidence type="ECO:0000256" key="8">
    <source>
        <dbReference type="ARBA" id="ARBA00022573"/>
    </source>
</evidence>
<evidence type="ECO:0000256" key="4">
    <source>
        <dbReference type="ARBA" id="ARBA00003889"/>
    </source>
</evidence>
<evidence type="ECO:0000256" key="5">
    <source>
        <dbReference type="ARBA" id="ARBA00004692"/>
    </source>
</evidence>
<feature type="binding site" evidence="16">
    <location>
        <begin position="54"/>
        <end position="56"/>
    </location>
    <ligand>
        <name>GTP</name>
        <dbReference type="ChEBI" id="CHEBI:37565"/>
    </ligand>
</feature>
<reference evidence="17 18" key="1">
    <citation type="submission" date="2016-10" db="EMBL/GenBank/DDBJ databases">
        <authorList>
            <person name="de Groot N.N."/>
        </authorList>
    </citation>
    <scope>NUCLEOTIDE SEQUENCE [LARGE SCALE GENOMIC DNA]</scope>
    <source>
        <strain evidence="17 18">DSM 19547</strain>
    </source>
</reference>
<proteinExistence type="inferred from homology"/>
<dbReference type="GO" id="GO:0009236">
    <property type="term" value="P:cobalamin biosynthetic process"/>
    <property type="evidence" value="ECO:0007669"/>
    <property type="project" value="UniProtKB-UniRule"/>
</dbReference>
<evidence type="ECO:0000256" key="16">
    <source>
        <dbReference type="PIRSR" id="PIRSR006135-2"/>
    </source>
</evidence>
<dbReference type="Proteomes" id="UP000199356">
    <property type="component" value="Unassembled WGS sequence"/>
</dbReference>
<sequence length="196" mass="21116">MFRHVYAVQTPPDQRKFERMLPKVTFVLGGASSGKSDFAEKCVGLADGKRVYLATAQAFDDEMEAKIAAHRTARGPHWRTVEAPLDLVTPLEALAADEIALLDCLTLWLSNHLLTNSDIEAETQRLLAAIDSVRCPLVVVSNEVGAGVVPDNALARRFRTAQGRLNRLVAGRADSVVTVMAGLPLALKGPLPPVPA</sequence>
<keyword evidence="8 14" id="KW-0169">Cobalamin biosynthesis</keyword>
<evidence type="ECO:0000313" key="17">
    <source>
        <dbReference type="EMBL" id="SFP88202.1"/>
    </source>
</evidence>
<dbReference type="CDD" id="cd00544">
    <property type="entry name" value="CobU"/>
    <property type="match status" value="1"/>
</dbReference>
<feature type="binding site" evidence="16">
    <location>
        <begin position="71"/>
        <end position="74"/>
    </location>
    <ligand>
        <name>GTP</name>
        <dbReference type="ChEBI" id="CHEBI:37565"/>
    </ligand>
</feature>
<evidence type="ECO:0000313" key="18">
    <source>
        <dbReference type="Proteomes" id="UP000199356"/>
    </source>
</evidence>
<feature type="active site" description="GMP-histidine intermediate" evidence="15">
    <location>
        <position position="70"/>
    </location>
</feature>
<evidence type="ECO:0000256" key="13">
    <source>
        <dbReference type="ARBA" id="ARBA00023134"/>
    </source>
</evidence>
<dbReference type="InterPro" id="IPR027417">
    <property type="entry name" value="P-loop_NTPase"/>
</dbReference>
<dbReference type="InterPro" id="IPR003203">
    <property type="entry name" value="CobU/CobP"/>
</dbReference>
<dbReference type="GO" id="GO:0005525">
    <property type="term" value="F:GTP binding"/>
    <property type="evidence" value="ECO:0007669"/>
    <property type="project" value="UniProtKB-UniRule"/>
</dbReference>
<name>A0A1I5TYQ9_9RHOB</name>